<dbReference type="Proteomes" id="UP001341245">
    <property type="component" value="Unassembled WGS sequence"/>
</dbReference>
<proteinExistence type="predicted"/>
<accession>A0ABR0T5W8</accession>
<name>A0ABR0T5W8_AURPU</name>
<reference evidence="2 3" key="1">
    <citation type="submission" date="2023-11" db="EMBL/GenBank/DDBJ databases">
        <title>Draft genome sequence and annotation of the polyextremotolerant black yeast-like fungus Aureobasidium pullulans NRRL 62042.</title>
        <authorList>
            <person name="Dielentheis-Frenken M.R.E."/>
            <person name="Wibberg D."/>
            <person name="Blank L.M."/>
            <person name="Tiso T."/>
        </authorList>
    </citation>
    <scope>NUCLEOTIDE SEQUENCE [LARGE SCALE GENOMIC DNA]</scope>
    <source>
        <strain evidence="2 3">NRRL 62042</strain>
    </source>
</reference>
<gene>
    <name evidence="2" type="ORF">QM012_005135</name>
</gene>
<keyword evidence="3" id="KW-1185">Reference proteome</keyword>
<evidence type="ECO:0000313" key="2">
    <source>
        <dbReference type="EMBL" id="KAK5999729.1"/>
    </source>
</evidence>
<organism evidence="2 3">
    <name type="scientific">Aureobasidium pullulans</name>
    <name type="common">Black yeast</name>
    <name type="synonym">Pullularia pullulans</name>
    <dbReference type="NCBI Taxonomy" id="5580"/>
    <lineage>
        <taxon>Eukaryota</taxon>
        <taxon>Fungi</taxon>
        <taxon>Dikarya</taxon>
        <taxon>Ascomycota</taxon>
        <taxon>Pezizomycotina</taxon>
        <taxon>Dothideomycetes</taxon>
        <taxon>Dothideomycetidae</taxon>
        <taxon>Dothideales</taxon>
        <taxon>Saccotheciaceae</taxon>
        <taxon>Aureobasidium</taxon>
    </lineage>
</organism>
<evidence type="ECO:0008006" key="4">
    <source>
        <dbReference type="Google" id="ProtNLM"/>
    </source>
</evidence>
<sequence length="510" mass="58523">MSNFPNLPPELLSRIVNHVATPPPPDPKRRSSSACAGQHVPDGPTYAGLSYANIALATSPAPDIASLRSLRLVSKTFEQLSTPVLFSVVRILPTTASAQRYTKILEELKLNRHVRKVVFQTRLHPDRRGVYRFRADRLESEEYTEPHAFFLAAMLKAAKFPNLTHAELIFTTQCGGSDWDSDTGPETQEFRFEVLSTFYAGLVEAKKLFNLSIKSLQNITPQALTGRASTTEEMAFKANFDVVMKRVTQLGLGITIEDYDAEPAHTLTMPEVHDFFAFELSEYWLKPFATQLEYLKIYGNEEVYWGFYPACDLPHFPALRTLILGDYSFTSEKHVKWILSHTDTLEELILDDAIIGVGVTIRETHVDITSQTVVYEKDYSSNPPGCQPKWRGRGSTSQYWRYSTRWHHLFKRFAQGLPKLKHLAINHSHWDERAYEHADALCSAVRFERYAGLDETVWHDFDGYDIDDFDPSEWQEHAQEGVRIQMEKPDCEEEDWQALNELLGELRRRR</sequence>
<dbReference type="PANTHER" id="PTHR42057:SF2">
    <property type="entry name" value="F-BOX DOMAIN PROTEIN (AFU_ORTHOLOGUE AFUA_4G00200)-RELATED"/>
    <property type="match status" value="1"/>
</dbReference>
<evidence type="ECO:0000256" key="1">
    <source>
        <dbReference type="SAM" id="MobiDB-lite"/>
    </source>
</evidence>
<evidence type="ECO:0000313" key="3">
    <source>
        <dbReference type="Proteomes" id="UP001341245"/>
    </source>
</evidence>
<feature type="region of interest" description="Disordered" evidence="1">
    <location>
        <begin position="17"/>
        <end position="39"/>
    </location>
</feature>
<comment type="caution">
    <text evidence="2">The sequence shown here is derived from an EMBL/GenBank/DDBJ whole genome shotgun (WGS) entry which is preliminary data.</text>
</comment>
<dbReference type="EMBL" id="JASGXD010000021">
    <property type="protein sequence ID" value="KAK5999729.1"/>
    <property type="molecule type" value="Genomic_DNA"/>
</dbReference>
<dbReference type="PANTHER" id="PTHR42057">
    <property type="entry name" value="F-BOX DOMAIN PROTEIN (AFU_ORTHOLOGUE AFUA_4G00200)"/>
    <property type="match status" value="1"/>
</dbReference>
<protein>
    <recommendedName>
        <fullName evidence="4">F-box domain-containing protein</fullName>
    </recommendedName>
</protein>